<dbReference type="RefSeq" id="WP_258813489.1">
    <property type="nucleotide sequence ID" value="NZ_JANUGU010000008.1"/>
</dbReference>
<evidence type="ECO:0000313" key="5">
    <source>
        <dbReference type="EMBL" id="MCS0660294.1"/>
    </source>
</evidence>
<dbReference type="InterPro" id="IPR029063">
    <property type="entry name" value="SAM-dependent_MTases_sf"/>
</dbReference>
<evidence type="ECO:0000256" key="2">
    <source>
        <dbReference type="ARBA" id="ARBA00022803"/>
    </source>
</evidence>
<dbReference type="Gene3D" id="3.40.50.150">
    <property type="entry name" value="Vaccinia Virus protein VP39"/>
    <property type="match status" value="1"/>
</dbReference>
<feature type="repeat" description="TPR" evidence="3">
    <location>
        <begin position="36"/>
        <end position="69"/>
    </location>
</feature>
<dbReference type="Pfam" id="PF13432">
    <property type="entry name" value="TPR_16"/>
    <property type="match status" value="1"/>
</dbReference>
<proteinExistence type="predicted"/>
<dbReference type="Gene3D" id="1.25.40.10">
    <property type="entry name" value="Tetratricopeptide repeat domain"/>
    <property type="match status" value="4"/>
</dbReference>
<dbReference type="PANTHER" id="PTHR44943">
    <property type="entry name" value="CELLULOSE SYNTHASE OPERON PROTEIN C"/>
    <property type="match status" value="1"/>
</dbReference>
<dbReference type="SUPFAM" id="SSF48452">
    <property type="entry name" value="TPR-like"/>
    <property type="match status" value="2"/>
</dbReference>
<dbReference type="CDD" id="cd02440">
    <property type="entry name" value="AdoMet_MTases"/>
    <property type="match status" value="1"/>
</dbReference>
<feature type="domain" description="Methyltransferase type 11" evidence="4">
    <location>
        <begin position="340"/>
        <end position="432"/>
    </location>
</feature>
<keyword evidence="1" id="KW-0677">Repeat</keyword>
<keyword evidence="6" id="KW-1185">Reference proteome</keyword>
<feature type="repeat" description="TPR" evidence="3">
    <location>
        <begin position="172"/>
        <end position="205"/>
    </location>
</feature>
<evidence type="ECO:0000256" key="3">
    <source>
        <dbReference type="PROSITE-ProRule" id="PRU00339"/>
    </source>
</evidence>
<dbReference type="Pfam" id="PF08241">
    <property type="entry name" value="Methyltransf_11"/>
    <property type="match status" value="1"/>
</dbReference>
<dbReference type="EMBL" id="JANUGU010000008">
    <property type="protein sequence ID" value="MCS0660294.1"/>
    <property type="molecule type" value="Genomic_DNA"/>
</dbReference>
<dbReference type="InterPro" id="IPR011990">
    <property type="entry name" value="TPR-like_helical_dom_sf"/>
</dbReference>
<dbReference type="Pfam" id="PF13181">
    <property type="entry name" value="TPR_8"/>
    <property type="match status" value="1"/>
</dbReference>
<gene>
    <name evidence="5" type="ORF">NX778_19655</name>
</gene>
<evidence type="ECO:0000313" key="6">
    <source>
        <dbReference type="Proteomes" id="UP001204621"/>
    </source>
</evidence>
<evidence type="ECO:0000259" key="4">
    <source>
        <dbReference type="Pfam" id="PF08241"/>
    </source>
</evidence>
<dbReference type="SUPFAM" id="SSF53335">
    <property type="entry name" value="S-adenosyl-L-methionine-dependent methyltransferases"/>
    <property type="match status" value="1"/>
</dbReference>
<dbReference type="InterPro" id="IPR013216">
    <property type="entry name" value="Methyltransf_11"/>
</dbReference>
<feature type="repeat" description="TPR" evidence="3">
    <location>
        <begin position="104"/>
        <end position="137"/>
    </location>
</feature>
<reference evidence="5 6" key="1">
    <citation type="submission" date="2022-08" db="EMBL/GenBank/DDBJ databases">
        <title>Reclassification of Massilia species as members of the genera Telluria, Duganella, Pseudoduganella, Mokoshia gen. nov. and Zemynaea gen. nov. using orthogonal and non-orthogonal genome-based approaches.</title>
        <authorList>
            <person name="Bowman J.P."/>
        </authorList>
    </citation>
    <scope>NUCLEOTIDE SEQUENCE [LARGE SCALE GENOMIC DNA]</scope>
    <source>
        <strain evidence="5 6">JCM 31606</strain>
    </source>
</reference>
<protein>
    <submittedName>
        <fullName evidence="5">Tetratricopeptide repeat protein</fullName>
    </submittedName>
</protein>
<keyword evidence="2 3" id="KW-0802">TPR repeat</keyword>
<dbReference type="PROSITE" id="PS50005">
    <property type="entry name" value="TPR"/>
    <property type="match status" value="5"/>
</dbReference>
<dbReference type="Pfam" id="PF00515">
    <property type="entry name" value="TPR_1"/>
    <property type="match status" value="1"/>
</dbReference>
<dbReference type="Pfam" id="PF13414">
    <property type="entry name" value="TPR_11"/>
    <property type="match status" value="1"/>
</dbReference>
<comment type="caution">
    <text evidence="5">The sequence shown here is derived from an EMBL/GenBank/DDBJ whole genome shotgun (WGS) entry which is preliminary data.</text>
</comment>
<feature type="repeat" description="TPR" evidence="3">
    <location>
        <begin position="206"/>
        <end position="239"/>
    </location>
</feature>
<organism evidence="5 6">
    <name type="scientific">Massilia terrae</name>
    <dbReference type="NCBI Taxonomy" id="1811224"/>
    <lineage>
        <taxon>Bacteria</taxon>
        <taxon>Pseudomonadati</taxon>
        <taxon>Pseudomonadota</taxon>
        <taxon>Betaproteobacteria</taxon>
        <taxon>Burkholderiales</taxon>
        <taxon>Oxalobacteraceae</taxon>
        <taxon>Telluria group</taxon>
        <taxon>Massilia</taxon>
    </lineage>
</organism>
<accession>A0ABT2D237</accession>
<feature type="repeat" description="TPR" evidence="3">
    <location>
        <begin position="70"/>
        <end position="103"/>
    </location>
</feature>
<dbReference type="InterPro" id="IPR019734">
    <property type="entry name" value="TPR_rpt"/>
</dbReference>
<name>A0ABT2D237_9BURK</name>
<sequence length="494" mass="54562">MIASLLQEALGLHRQNKLEAARERYQRVLAIAPDHFDALHLLGVAARQLGDPASAVGLIERALEVRPDSAAAHCNLGAALRDLGRLHDTLASYDRAIALKPDYVLAICNRGNTLRGLGRLQEATRSYEAALEIDPAYPEAHCHLAILLQDAGHAANALASADRALRARPRYAQAWSVRADALQNLQRFDEAVLSYDKSIDIDPMRPQTWCSRGTALQRLQRFEEALDSYDRAIQLQAQYPLAHQYRGNSLRALQRMDEAVAAYQLALSQGAAPDEISYALASLGVGQAPAQPPSGHVRTLFDQYAGHFDRHLVENLKYRVPALLDAAIRRHLVSEQMDTLDMGCGTGLFAPSLRAYSRRLEGVDLSQGMLDRARDRGLYDHLACADLGSFLSNSQARYDLIVAADVFVYIGDLAEVFSQVSRALRPDGLFCFTVEAGTEQDFALTPSQRYAHSIDYVRRLALGAHLRMLEAEQEVGRCEGEVEVPVFAVVLQNR</sequence>
<dbReference type="PANTHER" id="PTHR44943:SF8">
    <property type="entry name" value="TPR REPEAT-CONTAINING PROTEIN MJ0263"/>
    <property type="match status" value="1"/>
</dbReference>
<evidence type="ECO:0000256" key="1">
    <source>
        <dbReference type="ARBA" id="ARBA00022737"/>
    </source>
</evidence>
<dbReference type="InterPro" id="IPR051685">
    <property type="entry name" value="Ycf3/AcsC/BcsC/TPR_MFPF"/>
</dbReference>
<dbReference type="Proteomes" id="UP001204621">
    <property type="component" value="Unassembled WGS sequence"/>
</dbReference>
<dbReference type="SMART" id="SM00028">
    <property type="entry name" value="TPR"/>
    <property type="match status" value="8"/>
</dbReference>